<evidence type="ECO:0000313" key="2">
    <source>
        <dbReference type="Proteomes" id="UP001598114"/>
    </source>
</evidence>
<keyword evidence="2" id="KW-1185">Reference proteome</keyword>
<dbReference type="PANTHER" id="PTHR38471">
    <property type="entry name" value="FOUR HELIX BUNDLE PROTEIN"/>
    <property type="match status" value="1"/>
</dbReference>
<dbReference type="EMBL" id="JBBKYA010000004">
    <property type="protein sequence ID" value="MFD3276460.1"/>
    <property type="molecule type" value="Genomic_DNA"/>
</dbReference>
<gene>
    <name evidence="1" type="ORF">SKC38_09500</name>
</gene>
<evidence type="ECO:0000313" key="1">
    <source>
        <dbReference type="EMBL" id="MFD3276460.1"/>
    </source>
</evidence>
<name>A0ABW6D378_9BACT</name>
<accession>A0ABW6D378</accession>
<protein>
    <submittedName>
        <fullName evidence="1">Four helix bundle protein</fullName>
    </submittedName>
</protein>
<reference evidence="1 2" key="1">
    <citation type="submission" date="2024-03" db="EMBL/GenBank/DDBJ databases">
        <title>Aquirufa genome sequencing.</title>
        <authorList>
            <person name="Pitt A."/>
            <person name="Hahn M.W."/>
        </authorList>
    </citation>
    <scope>NUCLEOTIDE SEQUENCE [LARGE SCALE GENOMIC DNA]</scope>
    <source>
        <strain evidence="1 2">PLAD-142S6K</strain>
    </source>
</reference>
<comment type="caution">
    <text evidence="1">The sequence shown here is derived from an EMBL/GenBank/DDBJ whole genome shotgun (WGS) entry which is preliminary data.</text>
</comment>
<proteinExistence type="predicted"/>
<dbReference type="RefSeq" id="WP_377976900.1">
    <property type="nucleotide sequence ID" value="NZ_JBBKYA010000004.1"/>
</dbReference>
<dbReference type="Pfam" id="PF05635">
    <property type="entry name" value="23S_rRNA_IVP"/>
    <property type="match status" value="1"/>
</dbReference>
<dbReference type="SUPFAM" id="SSF158446">
    <property type="entry name" value="IVS-encoded protein-like"/>
    <property type="match status" value="1"/>
</dbReference>
<dbReference type="InterPro" id="IPR036583">
    <property type="entry name" value="23S_rRNA_IVS_sf"/>
</dbReference>
<dbReference type="Gene3D" id="1.20.1440.60">
    <property type="entry name" value="23S rRNA-intervening sequence"/>
    <property type="match status" value="1"/>
</dbReference>
<dbReference type="InterPro" id="IPR012657">
    <property type="entry name" value="23S_rRNA-intervening_sequence"/>
</dbReference>
<organism evidence="1 2">
    <name type="scientific">Aquirufa echingensis</name>
    <dbReference type="NCBI Taxonomy" id="3096516"/>
    <lineage>
        <taxon>Bacteria</taxon>
        <taxon>Pseudomonadati</taxon>
        <taxon>Bacteroidota</taxon>
        <taxon>Cytophagia</taxon>
        <taxon>Cytophagales</taxon>
        <taxon>Flectobacillaceae</taxon>
        <taxon>Aquirufa</taxon>
    </lineage>
</organism>
<sequence length="118" mass="13817">MKVLKFEDLIVWQKSIVITVKLYRHFEKHPDFGYSNQIRRASVSISNNIAEGFDRSTPKDFNRFLYIAKGSCSEVKSMLFLGFQLGYFSDLEMHQYFTEVDEIGKMLFGLSKSLDRKN</sequence>
<dbReference type="PANTHER" id="PTHR38471:SF2">
    <property type="entry name" value="FOUR HELIX BUNDLE PROTEIN"/>
    <property type="match status" value="1"/>
</dbReference>
<dbReference type="CDD" id="cd16377">
    <property type="entry name" value="23S_rRNA_IVP_like"/>
    <property type="match status" value="1"/>
</dbReference>
<dbReference type="Proteomes" id="UP001598114">
    <property type="component" value="Unassembled WGS sequence"/>
</dbReference>
<dbReference type="NCBIfam" id="TIGR02436">
    <property type="entry name" value="four helix bundle protein"/>
    <property type="match status" value="1"/>
</dbReference>